<reference evidence="2 3" key="1">
    <citation type="journal article" date="2019" name="Commun. Biol.">
        <title>The bagworm genome reveals a unique fibroin gene that provides high tensile strength.</title>
        <authorList>
            <person name="Kono N."/>
            <person name="Nakamura H."/>
            <person name="Ohtoshi R."/>
            <person name="Tomita M."/>
            <person name="Numata K."/>
            <person name="Arakawa K."/>
        </authorList>
    </citation>
    <scope>NUCLEOTIDE SEQUENCE [LARGE SCALE GENOMIC DNA]</scope>
</reference>
<dbReference type="Proteomes" id="UP000299102">
    <property type="component" value="Unassembled WGS sequence"/>
</dbReference>
<organism evidence="2 3">
    <name type="scientific">Eumeta variegata</name>
    <name type="common">Bagworm moth</name>
    <name type="synonym">Eumeta japonica</name>
    <dbReference type="NCBI Taxonomy" id="151549"/>
    <lineage>
        <taxon>Eukaryota</taxon>
        <taxon>Metazoa</taxon>
        <taxon>Ecdysozoa</taxon>
        <taxon>Arthropoda</taxon>
        <taxon>Hexapoda</taxon>
        <taxon>Insecta</taxon>
        <taxon>Pterygota</taxon>
        <taxon>Neoptera</taxon>
        <taxon>Endopterygota</taxon>
        <taxon>Lepidoptera</taxon>
        <taxon>Glossata</taxon>
        <taxon>Ditrysia</taxon>
        <taxon>Tineoidea</taxon>
        <taxon>Psychidae</taxon>
        <taxon>Oiketicinae</taxon>
        <taxon>Eumeta</taxon>
    </lineage>
</organism>
<protein>
    <submittedName>
        <fullName evidence="2">Uncharacterized protein</fullName>
    </submittedName>
</protein>
<proteinExistence type="predicted"/>
<evidence type="ECO:0000256" key="1">
    <source>
        <dbReference type="SAM" id="MobiDB-lite"/>
    </source>
</evidence>
<comment type="caution">
    <text evidence="2">The sequence shown here is derived from an EMBL/GenBank/DDBJ whole genome shotgun (WGS) entry which is preliminary data.</text>
</comment>
<accession>A0A4C1VE78</accession>
<name>A0A4C1VE78_EUMVA</name>
<evidence type="ECO:0000313" key="2">
    <source>
        <dbReference type="EMBL" id="GBP36850.1"/>
    </source>
</evidence>
<gene>
    <name evidence="2" type="ORF">EVAR_96096_1</name>
</gene>
<feature type="region of interest" description="Disordered" evidence="1">
    <location>
        <begin position="62"/>
        <end position="94"/>
    </location>
</feature>
<evidence type="ECO:0000313" key="3">
    <source>
        <dbReference type="Proteomes" id="UP000299102"/>
    </source>
</evidence>
<keyword evidence="3" id="KW-1185">Reference proteome</keyword>
<feature type="compositionally biased region" description="Basic residues" evidence="1">
    <location>
        <begin position="85"/>
        <end position="94"/>
    </location>
</feature>
<dbReference type="AlphaFoldDB" id="A0A4C1VE78"/>
<dbReference type="EMBL" id="BGZK01000324">
    <property type="protein sequence ID" value="GBP36850.1"/>
    <property type="molecule type" value="Genomic_DNA"/>
</dbReference>
<sequence length="94" mass="11051">MVDDGVRYLSILSNQYSILWIEIRSEKTHLSMLHVNARYRQASMIFFARSCRRCRAVPPPRTPLRAYPRRRGGRPLNQRPARSVRSSHRKINCA</sequence>